<dbReference type="Proteomes" id="UP000310158">
    <property type="component" value="Unassembled WGS sequence"/>
</dbReference>
<evidence type="ECO:0000256" key="2">
    <source>
        <dbReference type="SAM" id="Phobius"/>
    </source>
</evidence>
<evidence type="ECO:0000256" key="1">
    <source>
        <dbReference type="SAM" id="MobiDB-lite"/>
    </source>
</evidence>
<name>A0A4S4LX89_9AGAM</name>
<feature type="region of interest" description="Disordered" evidence="1">
    <location>
        <begin position="289"/>
        <end position="338"/>
    </location>
</feature>
<evidence type="ECO:0000259" key="3">
    <source>
        <dbReference type="Pfam" id="PF20152"/>
    </source>
</evidence>
<reference evidence="4 5" key="1">
    <citation type="submission" date="2019-02" db="EMBL/GenBank/DDBJ databases">
        <title>Genome sequencing of the rare red list fungi Bondarzewia mesenterica.</title>
        <authorList>
            <person name="Buettner E."/>
            <person name="Kellner H."/>
        </authorList>
    </citation>
    <scope>NUCLEOTIDE SEQUENCE [LARGE SCALE GENOMIC DNA]</scope>
    <source>
        <strain evidence="4 5">DSM 108281</strain>
    </source>
</reference>
<dbReference type="Pfam" id="PF20152">
    <property type="entry name" value="DUF6534"/>
    <property type="match status" value="1"/>
</dbReference>
<sequence>MDPVTRPVGYKLVRRFVLKTSKSHVIDQQHLQFTRRDRDRRGIHHGTYFYGVLVLEVVQTVTTTHQTWWYMVTNWNNPASLVLFPWSAMTVPTIDGLIAALVQSFYSWRIWTLSRSRTMKCISILIFVVALIQGLVAMVTASYFAAHSSRGLLNRLHPAFATWLATSLAADILVAASMLWILYTAKAHTMWPESESLIARLITNAIGTGAAVAVCGLITLILFVTSPENSLQYLSGAYLLGKLYSNSVMVTLNARRSSRALLSTRGSSNAQSDSFPMRIRVARQVHTMHDGLDVPPSRTDSNELPGSQEKGRPFFDLGDMPLPQSKDVDVERQGPDVV</sequence>
<feature type="transmembrane region" description="Helical" evidence="2">
    <location>
        <begin position="83"/>
        <end position="102"/>
    </location>
</feature>
<proteinExistence type="predicted"/>
<dbReference type="OrthoDB" id="3262409at2759"/>
<keyword evidence="5" id="KW-1185">Reference proteome</keyword>
<keyword evidence="2" id="KW-0472">Membrane</keyword>
<accession>A0A4S4LX89</accession>
<feature type="transmembrane region" description="Helical" evidence="2">
    <location>
        <begin position="197"/>
        <end position="224"/>
    </location>
</feature>
<evidence type="ECO:0000313" key="4">
    <source>
        <dbReference type="EMBL" id="THH17015.1"/>
    </source>
</evidence>
<comment type="caution">
    <text evidence="4">The sequence shown here is derived from an EMBL/GenBank/DDBJ whole genome shotgun (WGS) entry which is preliminary data.</text>
</comment>
<dbReference type="EMBL" id="SGPL01000130">
    <property type="protein sequence ID" value="THH17015.1"/>
    <property type="molecule type" value="Genomic_DNA"/>
</dbReference>
<dbReference type="AlphaFoldDB" id="A0A4S4LX89"/>
<feature type="compositionally biased region" description="Basic and acidic residues" evidence="1">
    <location>
        <begin position="326"/>
        <end position="338"/>
    </location>
</feature>
<feature type="transmembrane region" description="Helical" evidence="2">
    <location>
        <begin position="122"/>
        <end position="145"/>
    </location>
</feature>
<protein>
    <recommendedName>
        <fullName evidence="3">DUF6534 domain-containing protein</fullName>
    </recommendedName>
</protein>
<feature type="domain" description="DUF6534" evidence="3">
    <location>
        <begin position="167"/>
        <end position="257"/>
    </location>
</feature>
<feature type="transmembrane region" description="Helical" evidence="2">
    <location>
        <begin position="160"/>
        <end position="185"/>
    </location>
</feature>
<organism evidence="4 5">
    <name type="scientific">Bondarzewia mesenterica</name>
    <dbReference type="NCBI Taxonomy" id="1095465"/>
    <lineage>
        <taxon>Eukaryota</taxon>
        <taxon>Fungi</taxon>
        <taxon>Dikarya</taxon>
        <taxon>Basidiomycota</taxon>
        <taxon>Agaricomycotina</taxon>
        <taxon>Agaricomycetes</taxon>
        <taxon>Russulales</taxon>
        <taxon>Bondarzewiaceae</taxon>
        <taxon>Bondarzewia</taxon>
    </lineage>
</organism>
<gene>
    <name evidence="4" type="ORF">EW146_g3717</name>
</gene>
<dbReference type="InterPro" id="IPR045339">
    <property type="entry name" value="DUF6534"/>
</dbReference>
<dbReference type="PANTHER" id="PTHR40465">
    <property type="entry name" value="CHROMOSOME 1, WHOLE GENOME SHOTGUN SEQUENCE"/>
    <property type="match status" value="1"/>
</dbReference>
<keyword evidence="2" id="KW-1133">Transmembrane helix</keyword>
<evidence type="ECO:0000313" key="5">
    <source>
        <dbReference type="Proteomes" id="UP000310158"/>
    </source>
</evidence>
<feature type="transmembrane region" description="Helical" evidence="2">
    <location>
        <begin position="48"/>
        <end position="71"/>
    </location>
</feature>
<keyword evidence="2" id="KW-0812">Transmembrane</keyword>
<dbReference type="PANTHER" id="PTHR40465:SF1">
    <property type="entry name" value="DUF6534 DOMAIN-CONTAINING PROTEIN"/>
    <property type="match status" value="1"/>
</dbReference>